<name>A0A068W7L8_ECHGR</name>
<feature type="region of interest" description="Disordered" evidence="1">
    <location>
        <begin position="207"/>
        <end position="229"/>
    </location>
</feature>
<feature type="region of interest" description="Disordered" evidence="1">
    <location>
        <begin position="440"/>
        <end position="480"/>
    </location>
</feature>
<protein>
    <submittedName>
        <fullName evidence="4">Expressed conserved protein</fullName>
    </submittedName>
</protein>
<feature type="compositionally biased region" description="Low complexity" evidence="1">
    <location>
        <begin position="296"/>
        <end position="305"/>
    </location>
</feature>
<feature type="region of interest" description="Disordered" evidence="1">
    <location>
        <begin position="152"/>
        <end position="192"/>
    </location>
</feature>
<dbReference type="WBParaSite" id="EgrG_002017200">
    <property type="protein sequence ID" value="EgrG_002017200"/>
    <property type="gene ID" value="EgrG_002017200"/>
</dbReference>
<evidence type="ECO:0000313" key="2">
    <source>
        <dbReference type="EMBL" id="CDS15729.1"/>
    </source>
</evidence>
<accession>A0A068W7L8</accession>
<organism evidence="2">
    <name type="scientific">Echinococcus granulosus</name>
    <name type="common">Hydatid tapeworm</name>
    <dbReference type="NCBI Taxonomy" id="6210"/>
    <lineage>
        <taxon>Eukaryota</taxon>
        <taxon>Metazoa</taxon>
        <taxon>Spiralia</taxon>
        <taxon>Lophotrochozoa</taxon>
        <taxon>Platyhelminthes</taxon>
        <taxon>Cestoda</taxon>
        <taxon>Eucestoda</taxon>
        <taxon>Cyclophyllidea</taxon>
        <taxon>Taeniidae</taxon>
        <taxon>Echinococcus</taxon>
        <taxon>Echinococcus granulosus group</taxon>
    </lineage>
</organism>
<feature type="region of interest" description="Disordered" evidence="1">
    <location>
        <begin position="296"/>
        <end position="336"/>
    </location>
</feature>
<feature type="compositionally biased region" description="Low complexity" evidence="1">
    <location>
        <begin position="440"/>
        <end position="449"/>
    </location>
</feature>
<evidence type="ECO:0000313" key="3">
    <source>
        <dbReference type="Proteomes" id="UP000492820"/>
    </source>
</evidence>
<feature type="compositionally biased region" description="Polar residues" evidence="1">
    <location>
        <begin position="64"/>
        <end position="80"/>
    </location>
</feature>
<gene>
    <name evidence="2" type="ORF">EgrG_002017200</name>
</gene>
<dbReference type="AlphaFoldDB" id="A0A068W7L8"/>
<feature type="compositionally biased region" description="Polar residues" evidence="1">
    <location>
        <begin position="351"/>
        <end position="368"/>
    </location>
</feature>
<feature type="region of interest" description="Disordered" evidence="1">
    <location>
        <begin position="351"/>
        <end position="373"/>
    </location>
</feature>
<evidence type="ECO:0000256" key="1">
    <source>
        <dbReference type="SAM" id="MobiDB-lite"/>
    </source>
</evidence>
<feature type="region of interest" description="Disordered" evidence="1">
    <location>
        <begin position="1"/>
        <end position="21"/>
    </location>
</feature>
<proteinExistence type="predicted"/>
<feature type="region of interest" description="Disordered" evidence="1">
    <location>
        <begin position="64"/>
        <end position="85"/>
    </location>
</feature>
<dbReference type="Proteomes" id="UP000492820">
    <property type="component" value="Unassembled WGS sequence"/>
</dbReference>
<feature type="compositionally biased region" description="Polar residues" evidence="1">
    <location>
        <begin position="495"/>
        <end position="512"/>
    </location>
</feature>
<dbReference type="EMBL" id="LK028576">
    <property type="protein sequence ID" value="CDS15729.1"/>
    <property type="molecule type" value="Genomic_DNA"/>
</dbReference>
<feature type="region of interest" description="Disordered" evidence="1">
    <location>
        <begin position="495"/>
        <end position="517"/>
    </location>
</feature>
<feature type="compositionally biased region" description="Low complexity" evidence="1">
    <location>
        <begin position="152"/>
        <end position="161"/>
    </location>
</feature>
<reference evidence="4" key="3">
    <citation type="submission" date="2020-10" db="UniProtKB">
        <authorList>
            <consortium name="WormBaseParasite"/>
        </authorList>
    </citation>
    <scope>IDENTIFICATION</scope>
</reference>
<evidence type="ECO:0000313" key="4">
    <source>
        <dbReference type="WBParaSite" id="EgrG_002017200"/>
    </source>
</evidence>
<feature type="compositionally biased region" description="Polar residues" evidence="1">
    <location>
        <begin position="207"/>
        <end position="224"/>
    </location>
</feature>
<sequence length="603" mass="64757">MSANRVAGSGSVGFEPTPFRTGALNRRLRPLGHATNDSSPHHASPPPCARHLFIPNGLLLSPHTCNTPTPRASQPTAHSDSNAHHPSLRRCSILHNARSAPQKAHSPSGGLEPPTFRLTAERANRLRHEGCLATRYTALPSASLRLLSLSLSSTTSPSPTLSHHRRHLPIPKPPLGHATNDSSPHHASPPPCARHLFIPNGLLLSPHTCNTPTPRASQPTAHSDSNAHHPSLRRCSILHNARSAPQKVHSPSGGHEPPTFRLTAERANRLRHEGCLATRYTALPSASLRLLSLSLSSTTSPSPTLSHHRRHLPIPKPPLGHATNDSSPHHASPPPCARHLFIPNGLLLSPHTCNTPTPRASQPTAHSDSNAHHPSLRRCSILHNARSAPQKVHSPSGGLEPPTFRLTAERANRLRHEGCLATRYTALPSASLRLLSLSLSSTTSPSPTLSHHRRHLPIPKPPLGHATNDSSPHHASPPPCARHLFIPNGLLLSPHTCNTPTPRASQPTAHSDSNAHHPSLRRCSILHNARSAPQKAHSPSGGLEPPTFRLTAERANRLRHEGCLATRYTALPSASLRLLSLSLSLHHLAISNTISSSPSPSHS</sequence>
<reference evidence="2" key="2">
    <citation type="submission" date="2014-06" db="EMBL/GenBank/DDBJ databases">
        <authorList>
            <person name="Aslett M."/>
        </authorList>
    </citation>
    <scope>NUCLEOTIDE SEQUENCE</scope>
</reference>
<reference evidence="2 3" key="1">
    <citation type="journal article" date="2013" name="Nature">
        <title>The genomes of four tapeworm species reveal adaptations to parasitism.</title>
        <authorList>
            <person name="Tsai I.J."/>
            <person name="Zarowiecki M."/>
            <person name="Holroyd N."/>
            <person name="Garciarrubio A."/>
            <person name="Sanchez-Flores A."/>
            <person name="Brooks K.L."/>
            <person name="Tracey A."/>
            <person name="Bobes R.J."/>
            <person name="Fragoso G."/>
            <person name="Sciutto E."/>
            <person name="Aslett M."/>
            <person name="Beasley H."/>
            <person name="Bennett H.M."/>
            <person name="Cai J."/>
            <person name="Camicia F."/>
            <person name="Clark R."/>
            <person name="Cucher M."/>
            <person name="De Silva N."/>
            <person name="Day T.A."/>
            <person name="Deplazes P."/>
            <person name="Estrada K."/>
            <person name="Fernandez C."/>
            <person name="Holland P.W."/>
            <person name="Hou J."/>
            <person name="Hu S."/>
            <person name="Huckvale T."/>
            <person name="Hung S.S."/>
            <person name="Kamenetzky L."/>
            <person name="Keane J.A."/>
            <person name="Kiss F."/>
            <person name="Koziol U."/>
            <person name="Lambert O."/>
            <person name="Liu K."/>
            <person name="Luo X."/>
            <person name="Luo Y."/>
            <person name="Macchiaroli N."/>
            <person name="Nichol S."/>
            <person name="Paps J."/>
            <person name="Parkinson J."/>
            <person name="Pouchkina-Stantcheva N."/>
            <person name="Riddiford N."/>
            <person name="Rosenzvit M."/>
            <person name="Salinas G."/>
            <person name="Wasmuth J.D."/>
            <person name="Zamanian M."/>
            <person name="Zheng Y."/>
            <person name="Cai X."/>
            <person name="Soberon X."/>
            <person name="Olson P.D."/>
            <person name="Laclette J.P."/>
            <person name="Brehm K."/>
            <person name="Berriman M."/>
            <person name="Garciarrubio A."/>
            <person name="Bobes R.J."/>
            <person name="Fragoso G."/>
            <person name="Sanchez-Flores A."/>
            <person name="Estrada K."/>
            <person name="Cevallos M.A."/>
            <person name="Morett E."/>
            <person name="Gonzalez V."/>
            <person name="Portillo T."/>
            <person name="Ochoa-Leyva A."/>
            <person name="Jose M.V."/>
            <person name="Sciutto E."/>
            <person name="Landa A."/>
            <person name="Jimenez L."/>
            <person name="Valdes V."/>
            <person name="Carrero J.C."/>
            <person name="Larralde C."/>
            <person name="Morales-Montor J."/>
            <person name="Limon-Lason J."/>
            <person name="Soberon X."/>
            <person name="Laclette J.P."/>
        </authorList>
    </citation>
    <scope>NUCLEOTIDE SEQUENCE [LARGE SCALE GENOMIC DNA]</scope>
</reference>